<comment type="caution">
    <text evidence="2">The sequence shown here is derived from an EMBL/GenBank/DDBJ whole genome shotgun (WGS) entry which is preliminary data.</text>
</comment>
<proteinExistence type="predicted"/>
<keyword evidence="1" id="KW-0732">Signal</keyword>
<protein>
    <submittedName>
        <fullName evidence="2">Uncharacterized protein</fullName>
    </submittedName>
</protein>
<dbReference type="Proteomes" id="UP001220225">
    <property type="component" value="Unassembled WGS sequence"/>
</dbReference>
<name>A0ABT5LVP2_9GAMM</name>
<feature type="signal peptide" evidence="1">
    <location>
        <begin position="1"/>
        <end position="21"/>
    </location>
</feature>
<evidence type="ECO:0000256" key="1">
    <source>
        <dbReference type="SAM" id="SignalP"/>
    </source>
</evidence>
<feature type="chain" id="PRO_5045214058" evidence="1">
    <location>
        <begin position="22"/>
        <end position="57"/>
    </location>
</feature>
<organism evidence="2 3">
    <name type="scientific">Xenorhabdus anantnagensis</name>
    <dbReference type="NCBI Taxonomy" id="3025875"/>
    <lineage>
        <taxon>Bacteria</taxon>
        <taxon>Pseudomonadati</taxon>
        <taxon>Pseudomonadota</taxon>
        <taxon>Gammaproteobacteria</taxon>
        <taxon>Enterobacterales</taxon>
        <taxon>Morganellaceae</taxon>
        <taxon>Xenorhabdus</taxon>
    </lineage>
</organism>
<gene>
    <name evidence="2" type="ORF">PSI14_17050</name>
</gene>
<sequence>MKKYLVGALCASYFLLVPVQATVLICSPQQTDAEYFACIGKCAADNWWTPAWMCALL</sequence>
<keyword evidence="3" id="KW-1185">Reference proteome</keyword>
<dbReference type="EMBL" id="JAQRFN010000031">
    <property type="protein sequence ID" value="MDC9598498.1"/>
    <property type="molecule type" value="Genomic_DNA"/>
</dbReference>
<reference evidence="2 3" key="1">
    <citation type="submission" date="2023-02" db="EMBL/GenBank/DDBJ databases">
        <title>Entomopathogenic bacteria.</title>
        <authorList>
            <person name="Machado R.A."/>
        </authorList>
    </citation>
    <scope>NUCLEOTIDE SEQUENCE [LARGE SCALE GENOMIC DNA]</scope>
    <source>
        <strain evidence="2 3">XENO-2</strain>
    </source>
</reference>
<evidence type="ECO:0000313" key="2">
    <source>
        <dbReference type="EMBL" id="MDC9598498.1"/>
    </source>
</evidence>
<evidence type="ECO:0000313" key="3">
    <source>
        <dbReference type="Proteomes" id="UP001220225"/>
    </source>
</evidence>
<dbReference type="RefSeq" id="WP_273577050.1">
    <property type="nucleotide sequence ID" value="NZ_JAQRFN010000031.1"/>
</dbReference>
<accession>A0ABT5LVP2</accession>